<keyword evidence="5" id="KW-0677">Repeat</keyword>
<evidence type="ECO:0000313" key="13">
    <source>
        <dbReference type="Proteomes" id="UP000664203"/>
    </source>
</evidence>
<dbReference type="Proteomes" id="UP000664203">
    <property type="component" value="Unassembled WGS sequence"/>
</dbReference>
<evidence type="ECO:0000256" key="9">
    <source>
        <dbReference type="PROSITE-ProRule" id="PRU00175"/>
    </source>
</evidence>
<dbReference type="SUPFAM" id="SSF57850">
    <property type="entry name" value="RING/U-box"/>
    <property type="match status" value="2"/>
</dbReference>
<dbReference type="InterPro" id="IPR031127">
    <property type="entry name" value="E3_UB_ligase_RBR"/>
</dbReference>
<comment type="catalytic activity">
    <reaction evidence="1">
        <text>[E2 ubiquitin-conjugating enzyme]-S-ubiquitinyl-L-cysteine + [acceptor protein]-L-lysine = [E2 ubiquitin-conjugating enzyme]-L-cysteine + [acceptor protein]-N(6)-ubiquitinyl-L-lysine.</text>
        <dbReference type="EC" id="2.3.2.31"/>
    </reaction>
</comment>
<dbReference type="InterPro" id="IPR001841">
    <property type="entry name" value="Znf_RING"/>
</dbReference>
<dbReference type="PANTHER" id="PTHR11685">
    <property type="entry name" value="RBR FAMILY RING FINGER AND IBR DOMAIN-CONTAINING"/>
    <property type="match status" value="1"/>
</dbReference>
<dbReference type="Gene3D" id="3.30.40.10">
    <property type="entry name" value="Zinc/RING finger domain, C3HC4 (zinc finger)"/>
    <property type="match status" value="1"/>
</dbReference>
<evidence type="ECO:0000256" key="2">
    <source>
        <dbReference type="ARBA" id="ARBA00012251"/>
    </source>
</evidence>
<evidence type="ECO:0000256" key="6">
    <source>
        <dbReference type="ARBA" id="ARBA00022771"/>
    </source>
</evidence>
<keyword evidence="6 9" id="KW-0863">Zinc-finger</keyword>
<dbReference type="Gene3D" id="1.20.120.1750">
    <property type="match status" value="1"/>
</dbReference>
<keyword evidence="3" id="KW-0808">Transferase</keyword>
<dbReference type="Pfam" id="PF22191">
    <property type="entry name" value="IBR_1"/>
    <property type="match status" value="1"/>
</dbReference>
<name>A0A8H3JAN0_9LECA</name>
<protein>
    <recommendedName>
        <fullName evidence="2">RBR-type E3 ubiquitin transferase</fullName>
        <ecNumber evidence="2">2.3.2.31</ecNumber>
    </recommendedName>
</protein>
<evidence type="ECO:0000256" key="3">
    <source>
        <dbReference type="ARBA" id="ARBA00022679"/>
    </source>
</evidence>
<dbReference type="GO" id="GO:0061630">
    <property type="term" value="F:ubiquitin protein ligase activity"/>
    <property type="evidence" value="ECO:0007669"/>
    <property type="project" value="UniProtKB-EC"/>
</dbReference>
<evidence type="ECO:0000313" key="12">
    <source>
        <dbReference type="EMBL" id="CAF9943493.1"/>
    </source>
</evidence>
<dbReference type="GO" id="GO:0008270">
    <property type="term" value="F:zinc ion binding"/>
    <property type="evidence" value="ECO:0007669"/>
    <property type="project" value="UniProtKB-KW"/>
</dbReference>
<comment type="caution">
    <text evidence="12">The sequence shown here is derived from an EMBL/GenBank/DDBJ whole genome shotgun (WGS) entry which is preliminary data.</text>
</comment>
<evidence type="ECO:0000256" key="5">
    <source>
        <dbReference type="ARBA" id="ARBA00022737"/>
    </source>
</evidence>
<dbReference type="InterPro" id="IPR002867">
    <property type="entry name" value="IBR_dom"/>
</dbReference>
<reference evidence="12" key="1">
    <citation type="submission" date="2021-03" db="EMBL/GenBank/DDBJ databases">
        <authorList>
            <person name="Tagirdzhanova G."/>
        </authorList>
    </citation>
    <scope>NUCLEOTIDE SEQUENCE</scope>
</reference>
<evidence type="ECO:0000256" key="4">
    <source>
        <dbReference type="ARBA" id="ARBA00022723"/>
    </source>
</evidence>
<dbReference type="GO" id="GO:0016567">
    <property type="term" value="P:protein ubiquitination"/>
    <property type="evidence" value="ECO:0007669"/>
    <property type="project" value="InterPro"/>
</dbReference>
<keyword evidence="7" id="KW-0833">Ubl conjugation pathway</keyword>
<evidence type="ECO:0000256" key="1">
    <source>
        <dbReference type="ARBA" id="ARBA00001798"/>
    </source>
</evidence>
<dbReference type="InterPro" id="IPR013083">
    <property type="entry name" value="Znf_RING/FYVE/PHD"/>
</dbReference>
<dbReference type="OrthoDB" id="5422808at2759"/>
<evidence type="ECO:0000259" key="10">
    <source>
        <dbReference type="PROSITE" id="PS50089"/>
    </source>
</evidence>
<gene>
    <name evidence="12" type="ORF">ALECFALPRED_000493</name>
</gene>
<feature type="domain" description="RING-type" evidence="11">
    <location>
        <begin position="149"/>
        <end position="314"/>
    </location>
</feature>
<keyword evidence="13" id="KW-1185">Reference proteome</keyword>
<organism evidence="12 13">
    <name type="scientific">Alectoria fallacina</name>
    <dbReference type="NCBI Taxonomy" id="1903189"/>
    <lineage>
        <taxon>Eukaryota</taxon>
        <taxon>Fungi</taxon>
        <taxon>Dikarya</taxon>
        <taxon>Ascomycota</taxon>
        <taxon>Pezizomycotina</taxon>
        <taxon>Lecanoromycetes</taxon>
        <taxon>OSLEUM clade</taxon>
        <taxon>Lecanoromycetidae</taxon>
        <taxon>Lecanorales</taxon>
        <taxon>Lecanorineae</taxon>
        <taxon>Parmeliaceae</taxon>
        <taxon>Alectoria</taxon>
    </lineage>
</organism>
<proteinExistence type="predicted"/>
<dbReference type="PROSITE" id="PS51873">
    <property type="entry name" value="TRIAD"/>
    <property type="match status" value="1"/>
</dbReference>
<evidence type="ECO:0000256" key="7">
    <source>
        <dbReference type="ARBA" id="ARBA00022786"/>
    </source>
</evidence>
<dbReference type="AlphaFoldDB" id="A0A8H3JAN0"/>
<feature type="domain" description="RING-type" evidence="10">
    <location>
        <begin position="153"/>
        <end position="206"/>
    </location>
</feature>
<sequence length="383" mass="42294">MSATEHYRRLGAPTTLLGLSHHSWTRTDIRLILDHYKWNYGAITKTKLNLMHELHLLVQEYDLEKADRTEIFNVRRNGESLPRRKPRVRKVPHRPFPDWKAIARSNIARNQAGAGTTTQPTAAAIIAAAPLMRGDAVFTAPMLNVASALPADCVVCFETLGPQNTPKRKITSSCNHEPDVCRPCLTTSISTQFNGKVWDQIDCPACGQRLEFQDVKAFADSVVFGRYDNLSLQACLSGDIAARRAETQHTEEAAATQYLTNNVKLCPQCSVRGEKVSGCDHITCPQCRYQYCWLCLVDYAEIRRHGNNEHQGDCRYHSNNLPGAPGHEAWVAAQTATAIAAIVAPQAAAHQIEVAEGQAIQDPMVEDPVVPLLAAIELAIARA</sequence>
<keyword evidence="8" id="KW-0862">Zinc</keyword>
<dbReference type="EMBL" id="CAJPDR010001065">
    <property type="protein sequence ID" value="CAF9943493.1"/>
    <property type="molecule type" value="Genomic_DNA"/>
</dbReference>
<dbReference type="SMART" id="SM00647">
    <property type="entry name" value="IBR"/>
    <property type="match status" value="1"/>
</dbReference>
<dbReference type="EC" id="2.3.2.31" evidence="2"/>
<dbReference type="InterPro" id="IPR044066">
    <property type="entry name" value="TRIAD_supradom"/>
</dbReference>
<accession>A0A8H3JAN0</accession>
<dbReference type="PROSITE" id="PS50089">
    <property type="entry name" value="ZF_RING_2"/>
    <property type="match status" value="1"/>
</dbReference>
<keyword evidence="4" id="KW-0479">Metal-binding</keyword>
<evidence type="ECO:0000259" key="11">
    <source>
        <dbReference type="PROSITE" id="PS51873"/>
    </source>
</evidence>
<evidence type="ECO:0000256" key="8">
    <source>
        <dbReference type="ARBA" id="ARBA00022833"/>
    </source>
</evidence>
<dbReference type="CDD" id="cd20336">
    <property type="entry name" value="Rcat_RBR"/>
    <property type="match status" value="1"/>
</dbReference>